<dbReference type="AlphaFoldDB" id="V4QCF1"/>
<proteinExistence type="predicted"/>
<protein>
    <recommendedName>
        <fullName evidence="1">HD-GYP domain-containing protein</fullName>
    </recommendedName>
</protein>
<organism evidence="2">
    <name type="scientific">Stutzerimonas chloritidismutans AW-1</name>
    <dbReference type="NCBI Taxonomy" id="1263865"/>
    <lineage>
        <taxon>Bacteria</taxon>
        <taxon>Pseudomonadati</taxon>
        <taxon>Pseudomonadota</taxon>
        <taxon>Gammaproteobacteria</taxon>
        <taxon>Pseudomonadales</taxon>
        <taxon>Pseudomonadaceae</taxon>
        <taxon>Stutzerimonas</taxon>
    </lineage>
</organism>
<accession>V4QCF1</accession>
<dbReference type="Pfam" id="PF13487">
    <property type="entry name" value="HD_5"/>
    <property type="match status" value="1"/>
</dbReference>
<evidence type="ECO:0000259" key="1">
    <source>
        <dbReference type="PROSITE" id="PS51832"/>
    </source>
</evidence>
<comment type="caution">
    <text evidence="2">The sequence shown here is derived from an EMBL/GenBank/DDBJ whole genome shotgun (WGS) entry which is preliminary data.</text>
</comment>
<dbReference type="Gene3D" id="1.10.3210.10">
    <property type="entry name" value="Hypothetical protein af1432"/>
    <property type="match status" value="1"/>
</dbReference>
<dbReference type="EMBL" id="AOFQ01000061">
    <property type="protein sequence ID" value="ESQ97578.1"/>
    <property type="molecule type" value="Genomic_DNA"/>
</dbReference>
<dbReference type="InterPro" id="IPR052020">
    <property type="entry name" value="Cyclic_di-GMP/3'3'-cGAMP_PDE"/>
</dbReference>
<dbReference type="PATRIC" id="fig|1263865.4.peg.3899"/>
<dbReference type="InterPro" id="IPR037522">
    <property type="entry name" value="HD_GYP_dom"/>
</dbReference>
<dbReference type="Proteomes" id="UP000017822">
    <property type="component" value="Unassembled WGS sequence"/>
</dbReference>
<dbReference type="PROSITE" id="PS51832">
    <property type="entry name" value="HD_GYP"/>
    <property type="match status" value="1"/>
</dbReference>
<feature type="domain" description="HD-GYP" evidence="1">
    <location>
        <begin position="21"/>
        <end position="216"/>
    </location>
</feature>
<name>V4QCF1_STUCH</name>
<dbReference type="PANTHER" id="PTHR45228:SF1">
    <property type="entry name" value="CYCLIC DI-GMP PHOSPHODIESTERASE TM_0186"/>
    <property type="match status" value="1"/>
</dbReference>
<dbReference type="PANTHER" id="PTHR45228">
    <property type="entry name" value="CYCLIC DI-GMP PHOSPHODIESTERASE TM_0186-RELATED"/>
    <property type="match status" value="1"/>
</dbReference>
<sequence length="314" mass="33736">MLSFLSGWRKHTLPVPDEQEAAGALISSLLLMAWFVEARDPYTGGHLWRVSRYSRLLAEAAGLTAADVARVSLGGFLHDLGKIGITDAVLRKTSALDEQEYALIRTHPEMGARMLAGHPLAGLVLEAVYNHHERPDGKGYPRGLRGPEISLDARIVGLCDAFDAMTSSRPYRVGMSRGQALAIIQSQSGSQFDPALCEHFLMLGRQGVLDHVIAHSDEGIPLQHCPMCGPTLVVRREQQAGEAIFCRNCGGGFILEQGKAGLLAKPTGEVGDPRALQPEADHGLIRRVIAEAVASMPLQQMLNSTATLPAGTAP</sequence>
<gene>
    <name evidence="2" type="ORF">F753_20245</name>
</gene>
<evidence type="ECO:0000313" key="2">
    <source>
        <dbReference type="EMBL" id="ESQ97578.1"/>
    </source>
</evidence>
<dbReference type="CDD" id="cd00077">
    <property type="entry name" value="HDc"/>
    <property type="match status" value="1"/>
</dbReference>
<dbReference type="SUPFAM" id="SSF109604">
    <property type="entry name" value="HD-domain/PDEase-like"/>
    <property type="match status" value="1"/>
</dbReference>
<dbReference type="SMART" id="SM00471">
    <property type="entry name" value="HDc"/>
    <property type="match status" value="1"/>
</dbReference>
<dbReference type="InterPro" id="IPR003607">
    <property type="entry name" value="HD/PDEase_dom"/>
</dbReference>
<reference evidence="2" key="1">
    <citation type="submission" date="2013-07" db="EMBL/GenBank/DDBJ databases">
        <authorList>
            <person name="Schaap P.J."/>
            <person name="Mehboob F."/>
            <person name="Oosterkamp M.J."/>
            <person name="de Vos W.M."/>
            <person name="Stams A.J.M."/>
            <person name="Koehorst J.J."/>
        </authorList>
    </citation>
    <scope>NUCLEOTIDE SEQUENCE [LARGE SCALE GENOMIC DNA]</scope>
    <source>
        <strain evidence="2">AW-1</strain>
    </source>
</reference>
<dbReference type="GO" id="GO:0008081">
    <property type="term" value="F:phosphoric diester hydrolase activity"/>
    <property type="evidence" value="ECO:0007669"/>
    <property type="project" value="UniProtKB-ARBA"/>
</dbReference>